<organism evidence="2">
    <name type="scientific">Haematococcus lacustris</name>
    <name type="common">Green alga</name>
    <name type="synonym">Haematococcus pluvialis</name>
    <dbReference type="NCBI Taxonomy" id="44745"/>
    <lineage>
        <taxon>Eukaryota</taxon>
        <taxon>Viridiplantae</taxon>
        <taxon>Chlorophyta</taxon>
        <taxon>core chlorophytes</taxon>
        <taxon>Chlorophyceae</taxon>
        <taxon>CS clade</taxon>
        <taxon>Chlamydomonadales</taxon>
        <taxon>Haematococcaceae</taxon>
        <taxon>Haematococcus</taxon>
    </lineage>
</organism>
<reference evidence="2" key="1">
    <citation type="submission" date="2017-12" db="EMBL/GenBank/DDBJ databases">
        <authorList>
            <person name="Hurst M.R.H."/>
        </authorList>
    </citation>
    <scope>NUCLEOTIDE SEQUENCE</scope>
    <source>
        <strain evidence="2">UTEX 2505</strain>
    </source>
</reference>
<feature type="domain" description="Domain X" evidence="1">
    <location>
        <begin position="72"/>
        <end position="177"/>
    </location>
</feature>
<accession>A0A2K9YS27</accession>
<name>A0A2K9YS27_HAELA</name>
<dbReference type="EMBL" id="MG677935">
    <property type="protein sequence ID" value="AUW36531.1"/>
    <property type="molecule type" value="Genomic_DNA"/>
</dbReference>
<keyword evidence="2" id="KW-0150">Chloroplast</keyword>
<sequence>MYIRNKISSYLKYYLKLTLSLEKKKITPLRSTAANFLGFAIRFKNNKGKKIALTSTGVLKRTTGQKATISIDMSRLMPRLEWRHHYIDGKPREVPSWSTLTDYEIVSKFNSIIRGQVQYYAPIITYRSTINFLVYIMEYSCYKTLCQKHRISIRKLLKKYGFPLAVKYDDKESGTSKKIELITVKTYWGLLANTIGTIKRIEDSISI</sequence>
<evidence type="ECO:0000313" key="2">
    <source>
        <dbReference type="EMBL" id="AUW36531.1"/>
    </source>
</evidence>
<dbReference type="PANTHER" id="PTHR33642">
    <property type="entry name" value="COX1/OXI3 INTRON 1 PROTEIN-RELATED"/>
    <property type="match status" value="1"/>
</dbReference>
<gene>
    <name evidence="2" type="ORF">SG3EUKT976593.1</name>
</gene>
<dbReference type="Pfam" id="PF01348">
    <property type="entry name" value="Intron_maturas2"/>
    <property type="match status" value="1"/>
</dbReference>
<evidence type="ECO:0000259" key="1">
    <source>
        <dbReference type="Pfam" id="PF01348"/>
    </source>
</evidence>
<dbReference type="GO" id="GO:0006397">
    <property type="term" value="P:mRNA processing"/>
    <property type="evidence" value="ECO:0007669"/>
    <property type="project" value="InterPro"/>
</dbReference>
<protein>
    <submittedName>
        <fullName evidence="2">Group II intron-encoded protein LtrA</fullName>
    </submittedName>
</protein>
<dbReference type="InterPro" id="IPR024937">
    <property type="entry name" value="Domain_X"/>
</dbReference>
<dbReference type="GO" id="GO:0005737">
    <property type="term" value="C:cytoplasm"/>
    <property type="evidence" value="ECO:0007669"/>
    <property type="project" value="UniProtKB-ARBA"/>
</dbReference>
<geneLocation type="chloroplast" evidence="2"/>
<keyword evidence="2" id="KW-0934">Plastid</keyword>
<proteinExistence type="predicted"/>
<dbReference type="AlphaFoldDB" id="A0A2K9YS27"/>
<dbReference type="PANTHER" id="PTHR33642:SF4">
    <property type="entry name" value="COX1_OXI3 INTRON 1 PROTEIN-RELATED"/>
    <property type="match status" value="1"/>
</dbReference>